<gene>
    <name evidence="2" type="ORF">K9S39_26420</name>
</gene>
<dbReference type="Gene3D" id="1.10.30.50">
    <property type="match status" value="1"/>
</dbReference>
<proteinExistence type="predicted"/>
<keyword evidence="2" id="KW-0378">Hydrolase</keyword>
<feature type="domain" description="HNH" evidence="1">
    <location>
        <begin position="2"/>
        <end position="33"/>
    </location>
</feature>
<accession>A0ABY4MNE4</accession>
<evidence type="ECO:0000313" key="3">
    <source>
        <dbReference type="Proteomes" id="UP000830115"/>
    </source>
</evidence>
<dbReference type="InterPro" id="IPR002711">
    <property type="entry name" value="HNH"/>
</dbReference>
<reference evidence="2" key="1">
    <citation type="submission" date="2021-10" db="EMBL/GenBank/DDBJ databases">
        <title>Streptomyces nigrumlapis sp.nov.,an antimicrobial producing actinobacterium isolated from Black Gobi rocks.</title>
        <authorList>
            <person name="Wen Y."/>
            <person name="Zhang W."/>
            <person name="Liu X.G."/>
        </authorList>
    </citation>
    <scope>NUCLEOTIDE SEQUENCE</scope>
    <source>
        <strain evidence="2">ST13-2-2</strain>
    </source>
</reference>
<keyword evidence="2" id="KW-0540">Nuclease</keyword>
<dbReference type="GO" id="GO:0004519">
    <property type="term" value="F:endonuclease activity"/>
    <property type="evidence" value="ECO:0007669"/>
    <property type="project" value="UniProtKB-KW"/>
</dbReference>
<dbReference type="EMBL" id="CP086322">
    <property type="protein sequence ID" value="UQA97946.1"/>
    <property type="molecule type" value="Genomic_DNA"/>
</dbReference>
<evidence type="ECO:0000259" key="1">
    <source>
        <dbReference type="Pfam" id="PF01844"/>
    </source>
</evidence>
<sequence length="37" mass="4069">MDVDHVRPLSLGGTDTDRNVQVLCRDCHQLKTATESG</sequence>
<dbReference type="Proteomes" id="UP000830115">
    <property type="component" value="Chromosome"/>
</dbReference>
<keyword evidence="3" id="KW-1185">Reference proteome</keyword>
<protein>
    <submittedName>
        <fullName evidence="2">HNH endonuclease</fullName>
    </submittedName>
</protein>
<evidence type="ECO:0000313" key="2">
    <source>
        <dbReference type="EMBL" id="UQA97946.1"/>
    </source>
</evidence>
<dbReference type="CDD" id="cd00085">
    <property type="entry name" value="HNHc"/>
    <property type="match status" value="1"/>
</dbReference>
<dbReference type="InterPro" id="IPR003615">
    <property type="entry name" value="HNH_nuc"/>
</dbReference>
<organism evidence="2 3">
    <name type="scientific">Streptomyces halobius</name>
    <dbReference type="NCBI Taxonomy" id="2879846"/>
    <lineage>
        <taxon>Bacteria</taxon>
        <taxon>Bacillati</taxon>
        <taxon>Actinomycetota</taxon>
        <taxon>Actinomycetes</taxon>
        <taxon>Kitasatosporales</taxon>
        <taxon>Streptomycetaceae</taxon>
        <taxon>Streptomyces</taxon>
    </lineage>
</organism>
<keyword evidence="2" id="KW-0255">Endonuclease</keyword>
<dbReference type="Pfam" id="PF01844">
    <property type="entry name" value="HNH"/>
    <property type="match status" value="1"/>
</dbReference>
<name>A0ABY4MNE4_9ACTN</name>